<name>A0ABX0RK53_9GAMM</name>
<sequence length="462" mass="50999">MSEHNKTGQVMAVIRRQIAARALTPGMKLPSVRLQARLSDVSTSTIVEAYARLAAENVITSRPGAGFFVAGSIAPLDLTHMTPVKERDIDPLWISRQALDAEDGKLKPGCGWLPSDWMYEEGMRRALRKMAREPASTLADYATSANSLPLRQLLVRRMANQDIKTQADQVMLTESGTQAIDLICRFLLQPGDTVLVDDPCYFNFHALLRAHRVNIVSVPYTANGPDLVAFAAVLQAHSPRLYITNSAIHNPTGAVLSPLVAHQVLKMAEEHDLIIVEDDIFADFEHRPAPRLAAFDGLSRVIAIGSFSKTVSAALRCGYIAARAEWVEALIDLKIATSFGGGRLAAEMLLQVLTDSGYRRHLEGLKLRLAQAMKNTHERLQQLGIRPWLMPPAGLFLWCQLPDSIDAVELARRCLRDDVVLAPGNIFSQSGSASTLMRFNVSQCSDERIYRSLQQALSDQLR</sequence>
<keyword evidence="2" id="KW-0663">Pyridoxal phosphate</keyword>
<feature type="domain" description="HTH gntR-type" evidence="6">
    <location>
        <begin position="4"/>
        <end position="72"/>
    </location>
</feature>
<dbReference type="InterPro" id="IPR015424">
    <property type="entry name" value="PyrdxlP-dep_Trfase"/>
</dbReference>
<dbReference type="Proteomes" id="UP001515683">
    <property type="component" value="Unassembled WGS sequence"/>
</dbReference>
<dbReference type="InterPro" id="IPR051446">
    <property type="entry name" value="HTH_trans_reg/aminotransferase"/>
</dbReference>
<evidence type="ECO:0000256" key="2">
    <source>
        <dbReference type="ARBA" id="ARBA00022898"/>
    </source>
</evidence>
<keyword evidence="7" id="KW-0808">Transferase</keyword>
<evidence type="ECO:0000313" key="8">
    <source>
        <dbReference type="Proteomes" id="UP001515683"/>
    </source>
</evidence>
<dbReference type="Pfam" id="PF00155">
    <property type="entry name" value="Aminotran_1_2"/>
    <property type="match status" value="1"/>
</dbReference>
<keyword evidence="7" id="KW-0032">Aminotransferase</keyword>
<comment type="similarity">
    <text evidence="1">In the C-terminal section; belongs to the class-I pyridoxal-phosphate-dependent aminotransferase family.</text>
</comment>
<dbReference type="Pfam" id="PF00392">
    <property type="entry name" value="GntR"/>
    <property type="match status" value="1"/>
</dbReference>
<dbReference type="SUPFAM" id="SSF46785">
    <property type="entry name" value="Winged helix' DNA-binding domain"/>
    <property type="match status" value="1"/>
</dbReference>
<keyword evidence="5" id="KW-0804">Transcription</keyword>
<comment type="caution">
    <text evidence="7">The sequence shown here is derived from an EMBL/GenBank/DDBJ whole genome shotgun (WGS) entry which is preliminary data.</text>
</comment>
<dbReference type="Gene3D" id="1.10.10.10">
    <property type="entry name" value="Winged helix-like DNA-binding domain superfamily/Winged helix DNA-binding domain"/>
    <property type="match status" value="1"/>
</dbReference>
<dbReference type="PROSITE" id="PS50949">
    <property type="entry name" value="HTH_GNTR"/>
    <property type="match status" value="1"/>
</dbReference>
<evidence type="ECO:0000256" key="1">
    <source>
        <dbReference type="ARBA" id="ARBA00005384"/>
    </source>
</evidence>
<dbReference type="PANTHER" id="PTHR46577:SF2">
    <property type="entry name" value="TRANSCRIPTIONAL REGULATORY PROTEIN"/>
    <property type="match status" value="1"/>
</dbReference>
<dbReference type="InterPro" id="IPR015421">
    <property type="entry name" value="PyrdxlP-dep_Trfase_major"/>
</dbReference>
<dbReference type="CDD" id="cd07377">
    <property type="entry name" value="WHTH_GntR"/>
    <property type="match status" value="1"/>
</dbReference>
<dbReference type="EMBL" id="VWXF01000009">
    <property type="protein sequence ID" value="NIF23695.1"/>
    <property type="molecule type" value="Genomic_DNA"/>
</dbReference>
<dbReference type="SUPFAM" id="SSF53383">
    <property type="entry name" value="PLP-dependent transferases"/>
    <property type="match status" value="1"/>
</dbReference>
<evidence type="ECO:0000256" key="3">
    <source>
        <dbReference type="ARBA" id="ARBA00023015"/>
    </source>
</evidence>
<dbReference type="InterPro" id="IPR036388">
    <property type="entry name" value="WH-like_DNA-bd_sf"/>
</dbReference>
<dbReference type="InterPro" id="IPR004839">
    <property type="entry name" value="Aminotransferase_I/II_large"/>
</dbReference>
<dbReference type="SMART" id="SM00345">
    <property type="entry name" value="HTH_GNTR"/>
    <property type="match status" value="1"/>
</dbReference>
<dbReference type="CDD" id="cd00609">
    <property type="entry name" value="AAT_like"/>
    <property type="match status" value="1"/>
</dbReference>
<keyword evidence="3" id="KW-0805">Transcription regulation</keyword>
<proteinExistence type="inferred from homology"/>
<dbReference type="PANTHER" id="PTHR46577">
    <property type="entry name" value="HTH-TYPE TRANSCRIPTIONAL REGULATORY PROTEIN GABR"/>
    <property type="match status" value="1"/>
</dbReference>
<evidence type="ECO:0000256" key="5">
    <source>
        <dbReference type="ARBA" id="ARBA00023163"/>
    </source>
</evidence>
<accession>A0ABX0RK53</accession>
<evidence type="ECO:0000313" key="7">
    <source>
        <dbReference type="EMBL" id="NIF23695.1"/>
    </source>
</evidence>
<keyword evidence="4" id="KW-0238">DNA-binding</keyword>
<keyword evidence="8" id="KW-1185">Reference proteome</keyword>
<gene>
    <name evidence="7" type="ORF">F3J40_19125</name>
</gene>
<dbReference type="Gene3D" id="3.40.640.10">
    <property type="entry name" value="Type I PLP-dependent aspartate aminotransferase-like (Major domain)"/>
    <property type="match status" value="1"/>
</dbReference>
<dbReference type="GO" id="GO:0008483">
    <property type="term" value="F:transaminase activity"/>
    <property type="evidence" value="ECO:0007669"/>
    <property type="project" value="UniProtKB-KW"/>
</dbReference>
<dbReference type="InterPro" id="IPR036390">
    <property type="entry name" value="WH_DNA-bd_sf"/>
</dbReference>
<reference evidence="7 8" key="1">
    <citation type="journal article" date="2019" name="bioRxiv">
        <title>Bacteria contribute to plant secondary compound degradation in a generalist herbivore system.</title>
        <authorList>
            <person name="Francoeur C.B."/>
            <person name="Khadempour L."/>
            <person name="Moreira-Soto R.D."/>
            <person name="Gotting K."/>
            <person name="Book A.J."/>
            <person name="Pinto-Tomas A.A."/>
            <person name="Keefover-Ring K."/>
            <person name="Currie C.R."/>
        </authorList>
    </citation>
    <scope>NUCLEOTIDE SEQUENCE [LARGE SCALE GENOMIC DNA]</scope>
    <source>
        <strain evidence="7">Acro-835</strain>
    </source>
</reference>
<organism evidence="7 8">
    <name type="scientific">Candidatus Pantoea multigeneris</name>
    <dbReference type="NCBI Taxonomy" id="2608357"/>
    <lineage>
        <taxon>Bacteria</taxon>
        <taxon>Pseudomonadati</taxon>
        <taxon>Pseudomonadota</taxon>
        <taxon>Gammaproteobacteria</taxon>
        <taxon>Enterobacterales</taxon>
        <taxon>Erwiniaceae</taxon>
        <taxon>Pantoea</taxon>
    </lineage>
</organism>
<dbReference type="RefSeq" id="WP_167017142.1">
    <property type="nucleotide sequence ID" value="NZ_VWXF01000009.1"/>
</dbReference>
<dbReference type="Gene3D" id="3.90.1150.10">
    <property type="entry name" value="Aspartate Aminotransferase, domain 1"/>
    <property type="match status" value="1"/>
</dbReference>
<dbReference type="InterPro" id="IPR000524">
    <property type="entry name" value="Tscrpt_reg_HTH_GntR"/>
</dbReference>
<evidence type="ECO:0000256" key="4">
    <source>
        <dbReference type="ARBA" id="ARBA00023125"/>
    </source>
</evidence>
<dbReference type="InterPro" id="IPR015422">
    <property type="entry name" value="PyrdxlP-dep_Trfase_small"/>
</dbReference>
<evidence type="ECO:0000259" key="6">
    <source>
        <dbReference type="PROSITE" id="PS50949"/>
    </source>
</evidence>
<protein>
    <submittedName>
        <fullName evidence="7">PLP-dependent aminotransferase family protein</fullName>
    </submittedName>
</protein>